<organism evidence="1 2">
    <name type="scientific">Gilvimarinus japonicus</name>
    <dbReference type="NCBI Taxonomy" id="1796469"/>
    <lineage>
        <taxon>Bacteria</taxon>
        <taxon>Pseudomonadati</taxon>
        <taxon>Pseudomonadota</taxon>
        <taxon>Gammaproteobacteria</taxon>
        <taxon>Cellvibrionales</taxon>
        <taxon>Cellvibrionaceae</taxon>
        <taxon>Gilvimarinus</taxon>
    </lineage>
</organism>
<gene>
    <name evidence="1" type="ORF">ACFOEB_12200</name>
</gene>
<dbReference type="Proteomes" id="UP001595548">
    <property type="component" value="Unassembled WGS sequence"/>
</dbReference>
<dbReference type="RefSeq" id="WP_382416992.1">
    <property type="nucleotide sequence ID" value="NZ_AP031500.1"/>
</dbReference>
<comment type="caution">
    <text evidence="1">The sequence shown here is derived from an EMBL/GenBank/DDBJ whole genome shotgun (WGS) entry which is preliminary data.</text>
</comment>
<protein>
    <recommendedName>
        <fullName evidence="3">Lipoprotein</fullName>
    </recommendedName>
</protein>
<keyword evidence="2" id="KW-1185">Reference proteome</keyword>
<sequence length="267" mass="29656">MLKGILLMTLSVSLAACTTLSGSYKLQAFDNNGKLLGNNSTMIAQGSAVYSVRNSLCTALPGALIRITNIDTNLELKEQSPYQCPGQLKKNQQVTLDDSERWDFTFDERTWVLGNKGASKTQVLREYVPEGVDIKEWSELVSSAYFVIDSSSPARQHIEQIGGFGNYMLTVYEKQFAKTCESYQIDVIKSEPDDMLLEWHHQGCQEHPAQHQVQRIVDTPTGAMTLSYVEKTPKLDDEKRRLWIALISAASLAPGGTTTSALVETVK</sequence>
<evidence type="ECO:0000313" key="2">
    <source>
        <dbReference type="Proteomes" id="UP001595548"/>
    </source>
</evidence>
<proteinExistence type="predicted"/>
<accession>A0ABV7HX88</accession>
<name>A0ABV7HX88_9GAMM</name>
<dbReference type="EMBL" id="JBHRTL010000008">
    <property type="protein sequence ID" value="MFC3155966.1"/>
    <property type="molecule type" value="Genomic_DNA"/>
</dbReference>
<reference evidence="2" key="1">
    <citation type="journal article" date="2019" name="Int. J. Syst. Evol. Microbiol.">
        <title>The Global Catalogue of Microorganisms (GCM) 10K type strain sequencing project: providing services to taxonomists for standard genome sequencing and annotation.</title>
        <authorList>
            <consortium name="The Broad Institute Genomics Platform"/>
            <consortium name="The Broad Institute Genome Sequencing Center for Infectious Disease"/>
            <person name="Wu L."/>
            <person name="Ma J."/>
        </authorList>
    </citation>
    <scope>NUCLEOTIDE SEQUENCE [LARGE SCALE GENOMIC DNA]</scope>
    <source>
        <strain evidence="2">KCTC 52141</strain>
    </source>
</reference>
<dbReference type="PROSITE" id="PS51257">
    <property type="entry name" value="PROKAR_LIPOPROTEIN"/>
    <property type="match status" value="1"/>
</dbReference>
<evidence type="ECO:0000313" key="1">
    <source>
        <dbReference type="EMBL" id="MFC3155966.1"/>
    </source>
</evidence>
<evidence type="ECO:0008006" key="3">
    <source>
        <dbReference type="Google" id="ProtNLM"/>
    </source>
</evidence>